<dbReference type="AlphaFoldDB" id="L7CI31"/>
<organism evidence="3 4">
    <name type="scientific">Rhodopirellula baltica SWK14</name>
    <dbReference type="NCBI Taxonomy" id="993516"/>
    <lineage>
        <taxon>Bacteria</taxon>
        <taxon>Pseudomonadati</taxon>
        <taxon>Planctomycetota</taxon>
        <taxon>Planctomycetia</taxon>
        <taxon>Pirellulales</taxon>
        <taxon>Pirellulaceae</taxon>
        <taxon>Rhodopirellula</taxon>
    </lineage>
</organism>
<proteinExistence type="predicted"/>
<gene>
    <name evidence="3" type="ORF">RBSWK_02794</name>
</gene>
<dbReference type="SUPFAM" id="SSF53335">
    <property type="entry name" value="S-adenosyl-L-methionine-dependent methyltransferases"/>
    <property type="match status" value="1"/>
</dbReference>
<evidence type="ECO:0000313" key="3">
    <source>
        <dbReference type="EMBL" id="ELP33297.1"/>
    </source>
</evidence>
<keyword evidence="1" id="KW-0732">Signal</keyword>
<dbReference type="InterPro" id="IPR013216">
    <property type="entry name" value="Methyltransf_11"/>
</dbReference>
<evidence type="ECO:0000256" key="1">
    <source>
        <dbReference type="SAM" id="SignalP"/>
    </source>
</evidence>
<dbReference type="Gene3D" id="3.40.50.150">
    <property type="entry name" value="Vaccinia Virus protein VP39"/>
    <property type="match status" value="1"/>
</dbReference>
<reference evidence="3 4" key="1">
    <citation type="journal article" date="2013" name="Mar. Genomics">
        <title>Expression of sulfatases in Rhodopirellula baltica and the diversity of sulfatases in the genus Rhodopirellula.</title>
        <authorList>
            <person name="Wegner C.E."/>
            <person name="Richter-Heitmann T."/>
            <person name="Klindworth A."/>
            <person name="Klockow C."/>
            <person name="Richter M."/>
            <person name="Achstetter T."/>
            <person name="Glockner F.O."/>
            <person name="Harder J."/>
        </authorList>
    </citation>
    <scope>NUCLEOTIDE SEQUENCE [LARGE SCALE GENOMIC DNA]</scope>
    <source>
        <strain evidence="3 4">SWK14</strain>
    </source>
</reference>
<comment type="caution">
    <text evidence="3">The sequence shown here is derived from an EMBL/GenBank/DDBJ whole genome shotgun (WGS) entry which is preliminary data.</text>
</comment>
<dbReference type="CDD" id="cd02440">
    <property type="entry name" value="AdoMet_MTases"/>
    <property type="match status" value="1"/>
</dbReference>
<keyword evidence="3" id="KW-0489">Methyltransferase</keyword>
<sequence>MMTLQRFCLAVLAVICSVHSNDSNAQETVSDSINPGINDAFLDPELDVDAWLQRFEVESREVYAAKDQIVAAMKLKPGDQVADVGTGTGLFVEPFSDAVGKDGWIFAIDIAPKFIERVSRISELKRLGNVTPVLGLPDDICLPPNSITAAFVCDVYHHFEYPANSLKSIFDAMKPGGQLVVIDFERTEGKSREWTMGHVRAGKETFRKEIEAAGFVFREEVKLDGFDENYFLRFGRP</sequence>
<feature type="signal peptide" evidence="1">
    <location>
        <begin position="1"/>
        <end position="25"/>
    </location>
</feature>
<accession>L7CI31</accession>
<name>L7CI31_RHOBT</name>
<keyword evidence="3" id="KW-0808">Transferase</keyword>
<feature type="chain" id="PRO_5003972311" evidence="1">
    <location>
        <begin position="26"/>
        <end position="237"/>
    </location>
</feature>
<protein>
    <submittedName>
        <fullName evidence="3">Methyltransferase type 11</fullName>
        <ecNumber evidence="3">2.1.1.-</ecNumber>
    </submittedName>
</protein>
<evidence type="ECO:0000313" key="4">
    <source>
        <dbReference type="Proteomes" id="UP000010959"/>
    </source>
</evidence>
<dbReference type="Proteomes" id="UP000010959">
    <property type="component" value="Unassembled WGS sequence"/>
</dbReference>
<dbReference type="PATRIC" id="fig|993516.3.peg.2968"/>
<dbReference type="EC" id="2.1.1.-" evidence="3"/>
<feature type="domain" description="Methyltransferase type 11" evidence="2">
    <location>
        <begin position="83"/>
        <end position="181"/>
    </location>
</feature>
<dbReference type="GO" id="GO:0032259">
    <property type="term" value="P:methylation"/>
    <property type="evidence" value="ECO:0007669"/>
    <property type="project" value="UniProtKB-KW"/>
</dbReference>
<dbReference type="EMBL" id="AMWG01000067">
    <property type="protein sequence ID" value="ELP33297.1"/>
    <property type="molecule type" value="Genomic_DNA"/>
</dbReference>
<dbReference type="Pfam" id="PF08241">
    <property type="entry name" value="Methyltransf_11"/>
    <property type="match status" value="1"/>
</dbReference>
<dbReference type="GO" id="GO:0008757">
    <property type="term" value="F:S-adenosylmethionine-dependent methyltransferase activity"/>
    <property type="evidence" value="ECO:0007669"/>
    <property type="project" value="InterPro"/>
</dbReference>
<dbReference type="InterPro" id="IPR029063">
    <property type="entry name" value="SAM-dependent_MTases_sf"/>
</dbReference>
<evidence type="ECO:0000259" key="2">
    <source>
        <dbReference type="Pfam" id="PF08241"/>
    </source>
</evidence>